<name>A0A5C3EDL3_9BASI</name>
<feature type="compositionally biased region" description="Low complexity" evidence="2">
    <location>
        <begin position="424"/>
        <end position="435"/>
    </location>
</feature>
<feature type="coiled-coil region" evidence="1">
    <location>
        <begin position="358"/>
        <end position="399"/>
    </location>
</feature>
<evidence type="ECO:0000256" key="2">
    <source>
        <dbReference type="SAM" id="MobiDB-lite"/>
    </source>
</evidence>
<protein>
    <submittedName>
        <fullName evidence="3">Uncharacterized protein</fullName>
    </submittedName>
</protein>
<feature type="region of interest" description="Disordered" evidence="2">
    <location>
        <begin position="417"/>
        <end position="446"/>
    </location>
</feature>
<feature type="region of interest" description="Disordered" evidence="2">
    <location>
        <begin position="317"/>
        <end position="344"/>
    </location>
</feature>
<evidence type="ECO:0000256" key="1">
    <source>
        <dbReference type="SAM" id="Coils"/>
    </source>
</evidence>
<sequence length="446" mass="48678">MTSNITETPLGLASQISPPTTSANGVQVTSDTPQSPIQADPLLDPSPTPPLTSPHPAVAPAPSSITLNLPLPGRGLPSTQSTSTRLNTTGRRNHSWTSDKEVAFVTAIFNNVRFQQSLLPSRPNNKVSNPLRKDSALAEIAKIVFPAEDRVDKNRMKSKLARLIKSYYKIKKEFLLTGAGSLSELEPSNPAYLSLKHATEKYKWFEKMHHMMIGRYCASDMPATLFTTPALDSDSDEQGDAIMAERNDFTIESSSFGHANHACQLPELIGMLPGSNIERAVSATPSQPESFPSTPPPCQAQRSTSVSGDVFTCTTLSPISTQASQDSPSGHKRKRTGVEPKRDSVAEAYYRSQVDTAHVRLQIEQEKTRRTIEKLQIKLAASKERKEKEIQERMQEREKYFDVMERLAMRMAIAAVPQSNASAPSTPVGSSTISGPPGPSAHSNSE</sequence>
<feature type="compositionally biased region" description="Polar residues" evidence="2">
    <location>
        <begin position="283"/>
        <end position="292"/>
    </location>
</feature>
<feature type="region of interest" description="Disordered" evidence="2">
    <location>
        <begin position="282"/>
        <end position="305"/>
    </location>
</feature>
<proteinExistence type="predicted"/>
<dbReference type="AlphaFoldDB" id="A0A5C3EDL3"/>
<keyword evidence="4" id="KW-1185">Reference proteome</keyword>
<accession>A0A5C3EDL3</accession>
<keyword evidence="1" id="KW-0175">Coiled coil</keyword>
<feature type="compositionally biased region" description="Polar residues" evidence="2">
    <location>
        <begin position="14"/>
        <end position="37"/>
    </location>
</feature>
<organism evidence="3 4">
    <name type="scientific">Ustilago trichophora</name>
    <dbReference type="NCBI Taxonomy" id="86804"/>
    <lineage>
        <taxon>Eukaryota</taxon>
        <taxon>Fungi</taxon>
        <taxon>Dikarya</taxon>
        <taxon>Basidiomycota</taxon>
        <taxon>Ustilaginomycotina</taxon>
        <taxon>Ustilaginomycetes</taxon>
        <taxon>Ustilaginales</taxon>
        <taxon>Ustilaginaceae</taxon>
        <taxon>Ustilago</taxon>
    </lineage>
</organism>
<feature type="region of interest" description="Disordered" evidence="2">
    <location>
        <begin position="1"/>
        <end position="95"/>
    </location>
</feature>
<feature type="compositionally biased region" description="Polar residues" evidence="2">
    <location>
        <begin position="77"/>
        <end position="90"/>
    </location>
</feature>
<gene>
    <name evidence="3" type="ORF">UTRI_10167</name>
</gene>
<feature type="compositionally biased region" description="Polar residues" evidence="2">
    <location>
        <begin position="317"/>
        <end position="328"/>
    </location>
</feature>
<evidence type="ECO:0000313" key="3">
    <source>
        <dbReference type="EMBL" id="SPO27721.1"/>
    </source>
</evidence>
<feature type="compositionally biased region" description="Pro residues" evidence="2">
    <location>
        <begin position="44"/>
        <end position="59"/>
    </location>
</feature>
<dbReference type="Proteomes" id="UP000324022">
    <property type="component" value="Unassembled WGS sequence"/>
</dbReference>
<evidence type="ECO:0000313" key="4">
    <source>
        <dbReference type="Proteomes" id="UP000324022"/>
    </source>
</evidence>
<dbReference type="EMBL" id="OOIN01000018">
    <property type="protein sequence ID" value="SPO27721.1"/>
    <property type="molecule type" value="Genomic_DNA"/>
</dbReference>
<reference evidence="3 4" key="1">
    <citation type="submission" date="2018-03" db="EMBL/GenBank/DDBJ databases">
        <authorList>
            <person name="Guldener U."/>
        </authorList>
    </citation>
    <scope>NUCLEOTIDE SEQUENCE [LARGE SCALE GENOMIC DNA]</scope>
    <source>
        <strain evidence="3 4">NBRC100155</strain>
    </source>
</reference>